<dbReference type="PANTHER" id="PTHR16140:SF0">
    <property type="entry name" value="NON-STRUCTURAL MAINTENANCE OF CHROMOSOMES ELEMENT 4"/>
    <property type="match status" value="1"/>
</dbReference>
<accession>A0ABD0LJL2</accession>
<feature type="region of interest" description="Disordered" evidence="9">
    <location>
        <begin position="185"/>
        <end position="218"/>
    </location>
</feature>
<evidence type="ECO:0000256" key="4">
    <source>
        <dbReference type="ARBA" id="ARBA00023172"/>
    </source>
</evidence>
<reference evidence="12 13" key="1">
    <citation type="journal article" date="2023" name="Sci. Data">
        <title>Genome assembly of the Korean intertidal mud-creeper Batillaria attramentaria.</title>
        <authorList>
            <person name="Patra A.K."/>
            <person name="Ho P.T."/>
            <person name="Jun S."/>
            <person name="Lee S.J."/>
            <person name="Kim Y."/>
            <person name="Won Y.J."/>
        </authorList>
    </citation>
    <scope>NUCLEOTIDE SEQUENCE [LARGE SCALE GENOMIC DNA]</scope>
    <source>
        <strain evidence="12">Wonlab-2016</strain>
    </source>
</reference>
<keyword evidence="8" id="KW-0175">Coiled coil</keyword>
<name>A0ABD0LJL2_9CAEN</name>
<dbReference type="InterPro" id="IPR029225">
    <property type="entry name" value="Nse4_Nse3-bd"/>
</dbReference>
<evidence type="ECO:0000256" key="5">
    <source>
        <dbReference type="ARBA" id="ARBA00023204"/>
    </source>
</evidence>
<sequence length="352" mass="40122">MAGTSKRRGAMSQQAENEDEEDIPVETLKEMVHSTRAQPESERRIIRQETYAAIESMIEHRPELINPESDDLTRILDEAEERFQRVQTTREAAIDSHLLAMISDYGRQKAQALNLEFVKFQPLEFAEKLKTFVSHQLGTQERGSLSSVGWRELGKFSQTFLKKSPALHFMCGAFERGEVVKKPVARQAREKRDNEPGKATELKQVESSSEMQKRESTTKEVESVLNTLHRYYEETERCQICYFEFVINPFSFGQTVENIFYVSFLAKDGYIKIFLDSDGLPVIEPVEADERESAGPDTNRARQQMVVAITPKEWREIVKTFDIKEPLIKTRAPVGSKARPGPTMSASSSTSS</sequence>
<dbReference type="PANTHER" id="PTHR16140">
    <property type="entry name" value="NON-STRUCTURAL MAINTENANCE OF CHROMOSOMES ELEMENT 4"/>
    <property type="match status" value="1"/>
</dbReference>
<evidence type="ECO:0000256" key="2">
    <source>
        <dbReference type="ARBA" id="ARBA00008997"/>
    </source>
</evidence>
<dbReference type="GO" id="GO:0006281">
    <property type="term" value="P:DNA repair"/>
    <property type="evidence" value="ECO:0007669"/>
    <property type="project" value="UniProtKB-UniRule"/>
</dbReference>
<organism evidence="12 13">
    <name type="scientific">Batillaria attramentaria</name>
    <dbReference type="NCBI Taxonomy" id="370345"/>
    <lineage>
        <taxon>Eukaryota</taxon>
        <taxon>Metazoa</taxon>
        <taxon>Spiralia</taxon>
        <taxon>Lophotrochozoa</taxon>
        <taxon>Mollusca</taxon>
        <taxon>Gastropoda</taxon>
        <taxon>Caenogastropoda</taxon>
        <taxon>Sorbeoconcha</taxon>
        <taxon>Cerithioidea</taxon>
        <taxon>Batillariidae</taxon>
        <taxon>Batillaria</taxon>
    </lineage>
</organism>
<feature type="compositionally biased region" description="Basic and acidic residues" evidence="9">
    <location>
        <begin position="185"/>
        <end position="204"/>
    </location>
</feature>
<dbReference type="GO" id="GO:0006310">
    <property type="term" value="P:DNA recombination"/>
    <property type="evidence" value="ECO:0007669"/>
    <property type="project" value="UniProtKB-UniRule"/>
</dbReference>
<dbReference type="Pfam" id="PF08743">
    <property type="entry name" value="Nse4_C"/>
    <property type="match status" value="1"/>
</dbReference>
<evidence type="ECO:0000256" key="6">
    <source>
        <dbReference type="ARBA" id="ARBA00023242"/>
    </source>
</evidence>
<evidence type="ECO:0000256" key="3">
    <source>
        <dbReference type="ARBA" id="ARBA00022763"/>
    </source>
</evidence>
<feature type="compositionally biased region" description="Basic and acidic residues" evidence="9">
    <location>
        <begin position="27"/>
        <end position="43"/>
    </location>
</feature>
<feature type="region of interest" description="Disordered" evidence="9">
    <location>
        <begin position="332"/>
        <end position="352"/>
    </location>
</feature>
<comment type="caution">
    <text evidence="12">The sequence shown here is derived from an EMBL/GenBank/DDBJ whole genome shotgun (WGS) entry which is preliminary data.</text>
</comment>
<evidence type="ECO:0000313" key="13">
    <source>
        <dbReference type="Proteomes" id="UP001519460"/>
    </source>
</evidence>
<evidence type="ECO:0000313" key="12">
    <source>
        <dbReference type="EMBL" id="KAK7499381.1"/>
    </source>
</evidence>
<dbReference type="GO" id="GO:0005634">
    <property type="term" value="C:nucleus"/>
    <property type="evidence" value="ECO:0007669"/>
    <property type="project" value="UniProtKB-SubCell"/>
</dbReference>
<protein>
    <recommendedName>
        <fullName evidence="7">Non-structural maintenance of chromosomes element 4</fullName>
    </recommendedName>
</protein>
<feature type="coiled-coil region" evidence="8">
    <location>
        <begin position="69"/>
        <end position="96"/>
    </location>
</feature>
<evidence type="ECO:0000256" key="8">
    <source>
        <dbReference type="SAM" id="Coils"/>
    </source>
</evidence>
<evidence type="ECO:0000259" key="10">
    <source>
        <dbReference type="Pfam" id="PF08743"/>
    </source>
</evidence>
<evidence type="ECO:0000256" key="9">
    <source>
        <dbReference type="SAM" id="MobiDB-lite"/>
    </source>
</evidence>
<keyword evidence="13" id="KW-1185">Reference proteome</keyword>
<keyword evidence="3 7" id="KW-0227">DNA damage</keyword>
<comment type="subcellular location">
    <subcellularLocation>
        <location evidence="1 7">Nucleus</location>
    </subcellularLocation>
</comment>
<dbReference type="AlphaFoldDB" id="A0ABD0LJL2"/>
<keyword evidence="5 7" id="KW-0234">DNA repair</keyword>
<comment type="subunit">
    <text evidence="7">Component of the SMC5-SMC6 complex.</text>
</comment>
<feature type="domain" description="Non-structural maintenance of chromosome element 4 C-terminal" evidence="10">
    <location>
        <begin position="240"/>
        <end position="328"/>
    </location>
</feature>
<feature type="region of interest" description="Disordered" evidence="9">
    <location>
        <begin position="1"/>
        <end position="43"/>
    </location>
</feature>
<evidence type="ECO:0000256" key="7">
    <source>
        <dbReference type="RuleBase" id="RU365071"/>
    </source>
</evidence>
<dbReference type="InterPro" id="IPR014854">
    <property type="entry name" value="Nse4_C"/>
</dbReference>
<feature type="domain" description="Nse4/EID protein Nse3/MAGE-binding" evidence="11">
    <location>
        <begin position="95"/>
        <end position="135"/>
    </location>
</feature>
<dbReference type="Pfam" id="PF15412">
    <property type="entry name" value="Nse4-Nse3_bdg"/>
    <property type="match status" value="1"/>
</dbReference>
<dbReference type="InterPro" id="IPR027786">
    <property type="entry name" value="Nse4/EID"/>
</dbReference>
<gene>
    <name evidence="12" type="ORF">BaRGS_00009356</name>
</gene>
<comment type="function">
    <text evidence="7">Component of the SMC5-SMC6 complex, that promotes sister chromatid alignment after DNA damage and facilitates double-stranded DNA breaks (DSBs) repair via homologous recombination between sister chromatids.</text>
</comment>
<proteinExistence type="inferred from homology"/>
<keyword evidence="4 7" id="KW-0233">DNA recombination</keyword>
<dbReference type="Proteomes" id="UP001519460">
    <property type="component" value="Unassembled WGS sequence"/>
</dbReference>
<dbReference type="GO" id="GO:0030915">
    <property type="term" value="C:Smc5-Smc6 complex"/>
    <property type="evidence" value="ECO:0007669"/>
    <property type="project" value="UniProtKB-UniRule"/>
</dbReference>
<keyword evidence="6 7" id="KW-0539">Nucleus</keyword>
<comment type="similarity">
    <text evidence="2 7">Belongs to the NSE4 family.</text>
</comment>
<evidence type="ECO:0000259" key="11">
    <source>
        <dbReference type="Pfam" id="PF15412"/>
    </source>
</evidence>
<evidence type="ECO:0000256" key="1">
    <source>
        <dbReference type="ARBA" id="ARBA00004123"/>
    </source>
</evidence>
<dbReference type="EMBL" id="JACVVK020000044">
    <property type="protein sequence ID" value="KAK7499381.1"/>
    <property type="molecule type" value="Genomic_DNA"/>
</dbReference>